<dbReference type="Proteomes" id="UP000054097">
    <property type="component" value="Unassembled WGS sequence"/>
</dbReference>
<reference evidence="9 10" key="1">
    <citation type="submission" date="2014-04" db="EMBL/GenBank/DDBJ databases">
        <authorList>
            <consortium name="DOE Joint Genome Institute"/>
            <person name="Kuo A."/>
            <person name="Zuccaro A."/>
            <person name="Kohler A."/>
            <person name="Nagy L.G."/>
            <person name="Floudas D."/>
            <person name="Copeland A."/>
            <person name="Barry K.W."/>
            <person name="Cichocki N."/>
            <person name="Veneault-Fourrey C."/>
            <person name="LaButti K."/>
            <person name="Lindquist E.A."/>
            <person name="Lipzen A."/>
            <person name="Lundell T."/>
            <person name="Morin E."/>
            <person name="Murat C."/>
            <person name="Sun H."/>
            <person name="Tunlid A."/>
            <person name="Henrissat B."/>
            <person name="Grigoriev I.V."/>
            <person name="Hibbett D.S."/>
            <person name="Martin F."/>
            <person name="Nordberg H.P."/>
            <person name="Cantor M.N."/>
            <person name="Hua S.X."/>
        </authorList>
    </citation>
    <scope>NUCLEOTIDE SEQUENCE [LARGE SCALE GENOMIC DNA]</scope>
    <source>
        <strain evidence="9 10">MAFF 305830</strain>
    </source>
</reference>
<dbReference type="OrthoDB" id="443634at2759"/>
<sequence>MRGLFNAAALFAGACSILDSLVQYTFPNVAITSLLGVQAREEGAPQTTINYFEELPTKFHYANNITVFYFDSFAGDVYVSEDSAKSWSPVDGVPSGNATRFIEHPIDSRVAFILTDGTKHYTTRDRGRTWNSFETPMPPTWDEDPLSFHADPKKAGYVMYQGVQCENGRRYTCLGETFYTTDGFVTEAKSLLPSTASCLFGGSVGSVEHDNLIVCHHQPDLLYPGEGSSLLTSSDFFVDDIQEIDFGIGPRLSRRVLTLERVNKFFIAMVSLRGEYGYEAGVYVTTNMKEWNRAHLPYNTEYDFRGGFGAVGEITESVAMSVPSSRSSRFEGLFISDTNGTHYVESMKHIHQSANGPIDNPVDFWSLQGLQGVAFANQVDNVAEIEDHGELEPKLRTMITYNDGASWNPLDPPPLDIQGQPYVCHNRTQACTLHLQLNSEAHTPPTPHGYVIGVGSVSETLLPYEQRDTFLSRDAGKTWSQLRQGAYKYALGDNGNIMVLVNDEERTDQVHYSTDAGATWKKMDLGITLRAHFLATAPEAKSQQFMLIGTVPYGQRHENKQVAVVHLDFTPIQGRQCTYDDVEKWYAHGHETKCIMGWKQWFWRRKSGVDCYMGTAFHRGGIDLEGCVCTDVDFGCDYNHVLEDGQCVPLRPDSIPEGVCLGNSDAETYQAPSGYRLVPGNVCKREGGKEKDKPIMKSCAEEKPRRGEVGHQIFKFPAPITSYYYLGPKTILAQSWSGIWKSLNEGYSWSKISLDTETYTSILIHPYDETRAYLLTTNGTYHYTTDAGRTWHTGTPPPGAKGYMVPELAFHPTQHDYLIWSG</sequence>
<dbReference type="STRING" id="933852.A0A0C3ASQ6"/>
<protein>
    <recommendedName>
        <fullName evidence="8">VPS10 domain-containing protein</fullName>
    </recommendedName>
</protein>
<evidence type="ECO:0000256" key="7">
    <source>
        <dbReference type="SAM" id="SignalP"/>
    </source>
</evidence>
<dbReference type="GO" id="GO:0006895">
    <property type="term" value="P:Golgi to endosome transport"/>
    <property type="evidence" value="ECO:0007669"/>
    <property type="project" value="TreeGrafter"/>
</dbReference>
<dbReference type="InterPro" id="IPR006581">
    <property type="entry name" value="VPS10"/>
</dbReference>
<dbReference type="PROSITE" id="PS51257">
    <property type="entry name" value="PROKAR_LIPOPROTEIN"/>
    <property type="match status" value="1"/>
</dbReference>
<dbReference type="Gene3D" id="3.30.60.270">
    <property type="match status" value="1"/>
</dbReference>
<name>A0A0C3ASQ6_SERVB</name>
<dbReference type="Pfam" id="PF15901">
    <property type="entry name" value="Sortilin_C"/>
    <property type="match status" value="1"/>
</dbReference>
<evidence type="ECO:0000256" key="2">
    <source>
        <dbReference type="ARBA" id="ARBA00022692"/>
    </source>
</evidence>
<evidence type="ECO:0000256" key="1">
    <source>
        <dbReference type="ARBA" id="ARBA00004370"/>
    </source>
</evidence>
<keyword evidence="6" id="KW-0325">Glycoprotein</keyword>
<dbReference type="PANTHER" id="PTHR12106">
    <property type="entry name" value="SORTILIN RELATED"/>
    <property type="match status" value="1"/>
</dbReference>
<dbReference type="GO" id="GO:0016020">
    <property type="term" value="C:membrane"/>
    <property type="evidence" value="ECO:0007669"/>
    <property type="project" value="UniProtKB-SubCell"/>
</dbReference>
<dbReference type="AlphaFoldDB" id="A0A0C3ASQ6"/>
<dbReference type="Gene3D" id="2.10.70.80">
    <property type="match status" value="1"/>
</dbReference>
<keyword evidence="10" id="KW-1185">Reference proteome</keyword>
<evidence type="ECO:0000256" key="5">
    <source>
        <dbReference type="ARBA" id="ARBA00023136"/>
    </source>
</evidence>
<evidence type="ECO:0000259" key="8">
    <source>
        <dbReference type="SMART" id="SM00602"/>
    </source>
</evidence>
<dbReference type="GO" id="GO:0006623">
    <property type="term" value="P:protein targeting to vacuole"/>
    <property type="evidence" value="ECO:0007669"/>
    <property type="project" value="TreeGrafter"/>
</dbReference>
<dbReference type="InterPro" id="IPR031777">
    <property type="entry name" value="Sortilin_C"/>
</dbReference>
<evidence type="ECO:0000313" key="10">
    <source>
        <dbReference type="Proteomes" id="UP000054097"/>
    </source>
</evidence>
<dbReference type="InterPro" id="IPR015943">
    <property type="entry name" value="WD40/YVTN_repeat-like_dom_sf"/>
</dbReference>
<dbReference type="FunFam" id="3.30.60.270:FF:000005">
    <property type="entry name" value="Sortilin"/>
    <property type="match status" value="1"/>
</dbReference>
<dbReference type="EMBL" id="KN824343">
    <property type="protein sequence ID" value="KIM23059.1"/>
    <property type="molecule type" value="Genomic_DNA"/>
</dbReference>
<feature type="signal peptide" evidence="7">
    <location>
        <begin position="1"/>
        <end position="16"/>
    </location>
</feature>
<reference evidence="10" key="2">
    <citation type="submission" date="2015-01" db="EMBL/GenBank/DDBJ databases">
        <title>Evolutionary Origins and Diversification of the Mycorrhizal Mutualists.</title>
        <authorList>
            <consortium name="DOE Joint Genome Institute"/>
            <consortium name="Mycorrhizal Genomics Consortium"/>
            <person name="Kohler A."/>
            <person name="Kuo A."/>
            <person name="Nagy L.G."/>
            <person name="Floudas D."/>
            <person name="Copeland A."/>
            <person name="Barry K.W."/>
            <person name="Cichocki N."/>
            <person name="Veneault-Fourrey C."/>
            <person name="LaButti K."/>
            <person name="Lindquist E.A."/>
            <person name="Lipzen A."/>
            <person name="Lundell T."/>
            <person name="Morin E."/>
            <person name="Murat C."/>
            <person name="Riley R."/>
            <person name="Ohm R."/>
            <person name="Sun H."/>
            <person name="Tunlid A."/>
            <person name="Henrissat B."/>
            <person name="Grigoriev I.V."/>
            <person name="Hibbett D.S."/>
            <person name="Martin F."/>
        </authorList>
    </citation>
    <scope>NUCLEOTIDE SEQUENCE [LARGE SCALE GENOMIC DNA]</scope>
    <source>
        <strain evidence="10">MAFF 305830</strain>
    </source>
</reference>
<dbReference type="Gene3D" id="2.130.10.10">
    <property type="entry name" value="YVTN repeat-like/Quinoprotein amine dehydrogenase"/>
    <property type="match status" value="3"/>
</dbReference>
<evidence type="ECO:0000256" key="4">
    <source>
        <dbReference type="ARBA" id="ARBA00022989"/>
    </source>
</evidence>
<dbReference type="SMART" id="SM00602">
    <property type="entry name" value="VPS10"/>
    <property type="match status" value="1"/>
</dbReference>
<dbReference type="GO" id="GO:0005794">
    <property type="term" value="C:Golgi apparatus"/>
    <property type="evidence" value="ECO:0007669"/>
    <property type="project" value="TreeGrafter"/>
</dbReference>
<organism evidence="9 10">
    <name type="scientific">Serendipita vermifera MAFF 305830</name>
    <dbReference type="NCBI Taxonomy" id="933852"/>
    <lineage>
        <taxon>Eukaryota</taxon>
        <taxon>Fungi</taxon>
        <taxon>Dikarya</taxon>
        <taxon>Basidiomycota</taxon>
        <taxon>Agaricomycotina</taxon>
        <taxon>Agaricomycetes</taxon>
        <taxon>Sebacinales</taxon>
        <taxon>Serendipitaceae</taxon>
        <taxon>Serendipita</taxon>
    </lineage>
</organism>
<feature type="non-terminal residue" evidence="9">
    <location>
        <position position="822"/>
    </location>
</feature>
<comment type="subcellular location">
    <subcellularLocation>
        <location evidence="1">Membrane</location>
    </subcellularLocation>
</comment>
<dbReference type="SUPFAM" id="SSF110296">
    <property type="entry name" value="Oligoxyloglucan reducing end-specific cellobiohydrolase"/>
    <property type="match status" value="2"/>
</dbReference>
<feature type="chain" id="PRO_5002175447" description="VPS10 domain-containing protein" evidence="7">
    <location>
        <begin position="17"/>
        <end position="822"/>
    </location>
</feature>
<evidence type="ECO:0000256" key="3">
    <source>
        <dbReference type="ARBA" id="ARBA00022737"/>
    </source>
</evidence>
<dbReference type="InterPro" id="IPR050310">
    <property type="entry name" value="VPS10-sortilin"/>
</dbReference>
<evidence type="ECO:0000256" key="6">
    <source>
        <dbReference type="ARBA" id="ARBA00023180"/>
    </source>
</evidence>
<accession>A0A0C3ASQ6</accession>
<evidence type="ECO:0000313" key="9">
    <source>
        <dbReference type="EMBL" id="KIM23059.1"/>
    </source>
</evidence>
<keyword evidence="3" id="KW-0677">Repeat</keyword>
<dbReference type="GO" id="GO:0006896">
    <property type="term" value="P:Golgi to vacuole transport"/>
    <property type="evidence" value="ECO:0007669"/>
    <property type="project" value="TreeGrafter"/>
</dbReference>
<keyword evidence="7" id="KW-0732">Signal</keyword>
<dbReference type="PANTHER" id="PTHR12106:SF27">
    <property type="entry name" value="SORTILIN-RELATED RECEPTOR"/>
    <property type="match status" value="1"/>
</dbReference>
<keyword evidence="4" id="KW-1133">Transmembrane helix</keyword>
<dbReference type="GO" id="GO:0005829">
    <property type="term" value="C:cytosol"/>
    <property type="evidence" value="ECO:0007669"/>
    <property type="project" value="GOC"/>
</dbReference>
<gene>
    <name evidence="9" type="ORF">M408DRAFT_28179</name>
</gene>
<dbReference type="Pfam" id="PF15902">
    <property type="entry name" value="Sortilin-Vps10"/>
    <property type="match status" value="2"/>
</dbReference>
<keyword evidence="5" id="KW-0472">Membrane</keyword>
<feature type="domain" description="VPS10" evidence="8">
    <location>
        <begin position="66"/>
        <end position="704"/>
    </location>
</feature>
<keyword evidence="2" id="KW-0812">Transmembrane</keyword>
<proteinExistence type="predicted"/>
<dbReference type="InterPro" id="IPR031778">
    <property type="entry name" value="Sortilin_N"/>
</dbReference>
<dbReference type="HOGENOM" id="CLU_000700_3_0_1"/>